<evidence type="ECO:0000256" key="1">
    <source>
        <dbReference type="SAM" id="SignalP"/>
    </source>
</evidence>
<organism evidence="2 3">
    <name type="scientific">Symbiodinium natans</name>
    <dbReference type="NCBI Taxonomy" id="878477"/>
    <lineage>
        <taxon>Eukaryota</taxon>
        <taxon>Sar</taxon>
        <taxon>Alveolata</taxon>
        <taxon>Dinophyceae</taxon>
        <taxon>Suessiales</taxon>
        <taxon>Symbiodiniaceae</taxon>
        <taxon>Symbiodinium</taxon>
    </lineage>
</organism>
<dbReference type="EMBL" id="CAJNDS010002149">
    <property type="protein sequence ID" value="CAE7351855.1"/>
    <property type="molecule type" value="Genomic_DNA"/>
</dbReference>
<reference evidence="2" key="1">
    <citation type="submission" date="2021-02" db="EMBL/GenBank/DDBJ databases">
        <authorList>
            <person name="Dougan E. K."/>
            <person name="Rhodes N."/>
            <person name="Thang M."/>
            <person name="Chan C."/>
        </authorList>
    </citation>
    <scope>NUCLEOTIDE SEQUENCE</scope>
</reference>
<proteinExistence type="predicted"/>
<keyword evidence="3" id="KW-1185">Reference proteome</keyword>
<feature type="signal peptide" evidence="1">
    <location>
        <begin position="1"/>
        <end position="19"/>
    </location>
</feature>
<dbReference type="OrthoDB" id="10315118at2759"/>
<feature type="chain" id="PRO_5032418407" evidence="1">
    <location>
        <begin position="20"/>
        <end position="573"/>
    </location>
</feature>
<dbReference type="Proteomes" id="UP000604046">
    <property type="component" value="Unassembled WGS sequence"/>
</dbReference>
<accession>A0A812P688</accession>
<protein>
    <submittedName>
        <fullName evidence="2">Ank3 protein</fullName>
    </submittedName>
</protein>
<comment type="caution">
    <text evidence="2">The sequence shown here is derived from an EMBL/GenBank/DDBJ whole genome shotgun (WGS) entry which is preliminary data.</text>
</comment>
<name>A0A812P688_9DINO</name>
<keyword evidence="1" id="KW-0732">Signal</keyword>
<dbReference type="AlphaFoldDB" id="A0A812P688"/>
<sequence length="573" mass="61216">MRLLRCLIFLAFCKAPAQLTEFTGWSLLRPTSSNVVSYVTEANELLEVRAGVPYQELVLHASSNLATNASEIRAKLVFATAAVDDDCLPGRASEVPNIVLPRVPVPTALDGDTPGVTPAETYENRWGNARFPYSGAFKVCYMDLSGSAAWRLAAAPFDVVGTGANSFEFWCLGDVTIDCQLQIAGLGLKTNWYLTVVPMHSVCGAVDFAGSFDQNVSTITSEAGSETSATHSLGTPVTSGAGTFAVCFCPGYNVDSSGASCTVSEDFVQLSGILYVTEALPVQNPHPQLLFTLRVLCGGAGEGGCPASAEPRIKIVDAAASNSRPAFDALSGCRTAAQSASYMSPENCESPTRCTLPPAVASSTSPEWANLRLFPTFENKAQKPMLYDVCLCLGSCDQSANWFKAGSIQTSVIQVLPQPIVANKVLDLQLLGTLGGWSPASGAAPELKFLDDDEGAFGATRLQRIAESLAGHFCLTNTDCKAPTASSVNGHVWEGIRFLFAGMYAVCYCEQQCRSPVQWSLLEWKLVEGPSRHHSWQRYRGLLFDLTLNGFGLGAGNRVAVFPDGLEGYRASR</sequence>
<evidence type="ECO:0000313" key="3">
    <source>
        <dbReference type="Proteomes" id="UP000604046"/>
    </source>
</evidence>
<evidence type="ECO:0000313" key="2">
    <source>
        <dbReference type="EMBL" id="CAE7351855.1"/>
    </source>
</evidence>
<gene>
    <name evidence="2" type="primary">Ank3</name>
    <name evidence="2" type="ORF">SNAT2548_LOCUS18563</name>
</gene>